<evidence type="ECO:0000313" key="9">
    <source>
        <dbReference type="Proteomes" id="UP000004509"/>
    </source>
</evidence>
<dbReference type="Pfam" id="PF01479">
    <property type="entry name" value="S4"/>
    <property type="match status" value="1"/>
</dbReference>
<dbReference type="SUPFAM" id="SSF55174">
    <property type="entry name" value="Alpha-L RNA-binding motif"/>
    <property type="match status" value="1"/>
</dbReference>
<feature type="domain" description="RNA-binding S4" evidence="7">
    <location>
        <begin position="3"/>
        <end position="46"/>
    </location>
</feature>
<gene>
    <name evidence="8" type="primary">rsuA</name>
    <name evidence="8" type="ORF">TREVI0001_0142</name>
</gene>
<dbReference type="CDD" id="cd00165">
    <property type="entry name" value="S4"/>
    <property type="match status" value="1"/>
</dbReference>
<dbReference type="InterPro" id="IPR000748">
    <property type="entry name" value="PsdUridine_synth_RsuA/RluB/E/F"/>
</dbReference>
<keyword evidence="3 5" id="KW-0413">Isomerase</keyword>
<evidence type="ECO:0000259" key="7">
    <source>
        <dbReference type="Pfam" id="PF01479"/>
    </source>
</evidence>
<dbReference type="InterPro" id="IPR020103">
    <property type="entry name" value="PsdUridine_synth_cat_dom_sf"/>
</dbReference>
<dbReference type="InterPro" id="IPR018496">
    <property type="entry name" value="PsdUridine_synth_RsuA/RluB_CS"/>
</dbReference>
<dbReference type="GO" id="GO:0000455">
    <property type="term" value="P:enzyme-directed rRNA pseudouridine synthesis"/>
    <property type="evidence" value="ECO:0007669"/>
    <property type="project" value="UniProtKB-ARBA"/>
</dbReference>
<dbReference type="Gene3D" id="3.30.70.1560">
    <property type="entry name" value="Alpha-L RNA-binding motif"/>
    <property type="match status" value="1"/>
</dbReference>
<comment type="caution">
    <text evidence="8">The sequence shown here is derived from an EMBL/GenBank/DDBJ whole genome shotgun (WGS) entry which is preliminary data.</text>
</comment>
<keyword evidence="2 4" id="KW-0694">RNA-binding</keyword>
<dbReference type="eggNOG" id="COG1187">
    <property type="taxonomic scope" value="Bacteria"/>
</dbReference>
<name>C8PTK2_9SPIR</name>
<dbReference type="PANTHER" id="PTHR47683">
    <property type="entry name" value="PSEUDOURIDINE SYNTHASE FAMILY PROTEIN-RELATED"/>
    <property type="match status" value="1"/>
</dbReference>
<dbReference type="InterPro" id="IPR050343">
    <property type="entry name" value="RsuA_PseudoU_synthase"/>
</dbReference>
<comment type="similarity">
    <text evidence="1 5">Belongs to the pseudouridine synthase RsuA family.</text>
</comment>
<dbReference type="InterPro" id="IPR006145">
    <property type="entry name" value="PsdUridine_synth_RsuA/RluA"/>
</dbReference>
<dbReference type="EC" id="5.4.99.-" evidence="5"/>
<reference evidence="8 9" key="1">
    <citation type="submission" date="2009-07" db="EMBL/GenBank/DDBJ databases">
        <authorList>
            <person name="Madupu R."/>
            <person name="Sebastian Y."/>
            <person name="Durkin A.S."/>
            <person name="Torralba M."/>
            <person name="Methe B."/>
            <person name="Sutton G.G."/>
            <person name="Strausberg R.L."/>
            <person name="Nelson K.E."/>
        </authorList>
    </citation>
    <scope>NUCLEOTIDE SEQUENCE [LARGE SCALE GENOMIC DNA]</scope>
    <source>
        <strain evidence="8 9">ATCC 35580</strain>
    </source>
</reference>
<dbReference type="GO" id="GO:0120159">
    <property type="term" value="F:rRNA pseudouridine synthase activity"/>
    <property type="evidence" value="ECO:0007669"/>
    <property type="project" value="UniProtKB-ARBA"/>
</dbReference>
<proteinExistence type="inferred from homology"/>
<dbReference type="InterPro" id="IPR042092">
    <property type="entry name" value="PsdUridine_s_RsuA/RluB/E/F_cat"/>
</dbReference>
<evidence type="ECO:0000256" key="4">
    <source>
        <dbReference type="PROSITE-ProRule" id="PRU00182"/>
    </source>
</evidence>
<evidence type="ECO:0000256" key="3">
    <source>
        <dbReference type="ARBA" id="ARBA00023235"/>
    </source>
</evidence>
<evidence type="ECO:0000256" key="2">
    <source>
        <dbReference type="ARBA" id="ARBA00022884"/>
    </source>
</evidence>
<dbReference type="InterPro" id="IPR036986">
    <property type="entry name" value="S4_RNA-bd_sf"/>
</dbReference>
<evidence type="ECO:0000256" key="5">
    <source>
        <dbReference type="RuleBase" id="RU003887"/>
    </source>
</evidence>
<accession>C8PTK2</accession>
<dbReference type="Pfam" id="PF00849">
    <property type="entry name" value="PseudoU_synth_2"/>
    <property type="match status" value="1"/>
</dbReference>
<dbReference type="SUPFAM" id="SSF55120">
    <property type="entry name" value="Pseudouridine synthase"/>
    <property type="match status" value="1"/>
</dbReference>
<dbReference type="GO" id="GO:0003723">
    <property type="term" value="F:RNA binding"/>
    <property type="evidence" value="ECO:0007669"/>
    <property type="project" value="UniProtKB-KW"/>
</dbReference>
<dbReference type="Gene3D" id="3.10.290.10">
    <property type="entry name" value="RNA-binding S4 domain"/>
    <property type="match status" value="1"/>
</dbReference>
<dbReference type="Gene3D" id="3.30.70.580">
    <property type="entry name" value="Pseudouridine synthase I, catalytic domain, N-terminal subdomain"/>
    <property type="match status" value="1"/>
</dbReference>
<sequence>MVVRIDKILAANGLGSQKDIRRLLRKEDFRINGTRVTDAGTLLDPEHDALSRNGETLHLRTCCYLMLNKPAGVVTSTADPLHSTVMELLPPPFPAMELFPIGRLDLDTEGLLIITNDGALTHRLTAPKSACIKSYYLETAEPFTESTFTAARIACAEGLPLGKNFTCLPATFERTTSQRVKTEWAFLMHICEGKYHQVKKMVKALGNEVVYLKRIAMGGVTLDPKLPAGSCRELTPDEISILTSHN</sequence>
<dbReference type="CDD" id="cd02553">
    <property type="entry name" value="PseudoU_synth_RsuA"/>
    <property type="match status" value="1"/>
</dbReference>
<evidence type="ECO:0000256" key="1">
    <source>
        <dbReference type="ARBA" id="ARBA00008348"/>
    </source>
</evidence>
<dbReference type="InterPro" id="IPR020094">
    <property type="entry name" value="TruA/RsuA/RluB/E/F_N"/>
</dbReference>
<organism evidence="8 9">
    <name type="scientific">Treponema vincentii ATCC 35580</name>
    <dbReference type="NCBI Taxonomy" id="596324"/>
    <lineage>
        <taxon>Bacteria</taxon>
        <taxon>Pseudomonadati</taxon>
        <taxon>Spirochaetota</taxon>
        <taxon>Spirochaetia</taxon>
        <taxon>Spirochaetales</taxon>
        <taxon>Treponemataceae</taxon>
        <taxon>Treponema</taxon>
    </lineage>
</organism>
<dbReference type="RefSeq" id="WP_006190143.1">
    <property type="nucleotide sequence ID" value="NZ_ACYH01000068.1"/>
</dbReference>
<dbReference type="EMBL" id="ACYH01000068">
    <property type="protein sequence ID" value="EEV19248.1"/>
    <property type="molecule type" value="Genomic_DNA"/>
</dbReference>
<dbReference type="InterPro" id="IPR002942">
    <property type="entry name" value="S4_RNA-bd"/>
</dbReference>
<evidence type="ECO:0000259" key="6">
    <source>
        <dbReference type="Pfam" id="PF00849"/>
    </source>
</evidence>
<evidence type="ECO:0000313" key="8">
    <source>
        <dbReference type="EMBL" id="EEV19248.1"/>
    </source>
</evidence>
<feature type="domain" description="Pseudouridine synthase RsuA/RluA-like" evidence="6">
    <location>
        <begin position="64"/>
        <end position="203"/>
    </location>
</feature>
<dbReference type="PROSITE" id="PS50889">
    <property type="entry name" value="S4"/>
    <property type="match status" value="1"/>
</dbReference>
<dbReference type="OrthoDB" id="9807213at2"/>
<dbReference type="STRING" id="596324.TREVI0001_0142"/>
<dbReference type="Proteomes" id="UP000004509">
    <property type="component" value="Unassembled WGS sequence"/>
</dbReference>
<dbReference type="PANTHER" id="PTHR47683:SF4">
    <property type="entry name" value="PSEUDOURIDINE SYNTHASE"/>
    <property type="match status" value="1"/>
</dbReference>
<dbReference type="AlphaFoldDB" id="C8PTK2"/>
<dbReference type="PROSITE" id="PS01149">
    <property type="entry name" value="PSI_RSU"/>
    <property type="match status" value="1"/>
</dbReference>
<protein>
    <recommendedName>
        <fullName evidence="5">Pseudouridine synthase</fullName>
        <ecNumber evidence="5">5.4.99.-</ecNumber>
    </recommendedName>
</protein>
<dbReference type="NCBIfam" id="TIGR00093">
    <property type="entry name" value="pseudouridine synthase"/>
    <property type="match status" value="1"/>
</dbReference>